<accession>A0AAE1LYC2</accession>
<organism evidence="12 13">
    <name type="scientific">Trichoderma aggressivum f. europaeum</name>
    <dbReference type="NCBI Taxonomy" id="173218"/>
    <lineage>
        <taxon>Eukaryota</taxon>
        <taxon>Fungi</taxon>
        <taxon>Dikarya</taxon>
        <taxon>Ascomycota</taxon>
        <taxon>Pezizomycotina</taxon>
        <taxon>Sordariomycetes</taxon>
        <taxon>Hypocreomycetidae</taxon>
        <taxon>Hypocreales</taxon>
        <taxon>Hypocreaceae</taxon>
        <taxon>Trichoderma</taxon>
    </lineage>
</organism>
<dbReference type="PANTHER" id="PTHR31468">
    <property type="entry name" value="1,3-BETA-GLUCANOSYLTRANSFERASE GAS1"/>
    <property type="match status" value="1"/>
</dbReference>
<evidence type="ECO:0000256" key="1">
    <source>
        <dbReference type="ARBA" id="ARBA00004609"/>
    </source>
</evidence>
<dbReference type="Gene3D" id="3.20.20.80">
    <property type="entry name" value="Glycosidases"/>
    <property type="match status" value="1"/>
</dbReference>
<keyword evidence="13" id="KW-1185">Reference proteome</keyword>
<dbReference type="GO" id="GO:0098552">
    <property type="term" value="C:side of membrane"/>
    <property type="evidence" value="ECO:0007669"/>
    <property type="project" value="UniProtKB-KW"/>
</dbReference>
<dbReference type="InterPro" id="IPR012946">
    <property type="entry name" value="X8"/>
</dbReference>
<feature type="chain" id="PRO_5041780077" description="1,3-beta-glucanosyltransferase" evidence="9">
    <location>
        <begin position="23"/>
        <end position="525"/>
    </location>
</feature>
<feature type="compositionally biased region" description="Polar residues" evidence="10">
    <location>
        <begin position="462"/>
        <end position="474"/>
    </location>
</feature>
<name>A0AAE1LYC2_9HYPO</name>
<dbReference type="GO" id="GO:0005886">
    <property type="term" value="C:plasma membrane"/>
    <property type="evidence" value="ECO:0007669"/>
    <property type="project" value="UniProtKB-SubCell"/>
</dbReference>
<dbReference type="GeneID" id="87914162"/>
<keyword evidence="5 9" id="KW-0472">Membrane</keyword>
<feature type="compositionally biased region" description="Low complexity" evidence="10">
    <location>
        <begin position="475"/>
        <end position="489"/>
    </location>
</feature>
<gene>
    <name evidence="12" type="ORF">Triagg1_10210</name>
</gene>
<comment type="function">
    <text evidence="9">Splits internally a 1,3-beta-glucan molecule and transfers the newly generated reducing end (the donor) to the non-reducing end of another 1,3-beta-glucan molecule (the acceptor) forming a 1,3-beta linkage, resulting in the elongation of 1,3-beta-glucan chains in the cell wall.</text>
</comment>
<dbReference type="EMBL" id="JAWRVG010000067">
    <property type="protein sequence ID" value="KAK4061668.1"/>
    <property type="molecule type" value="Genomic_DNA"/>
</dbReference>
<dbReference type="GO" id="GO:0071970">
    <property type="term" value="P:fungal-type cell wall (1-&gt;3)-beta-D-glucan biosynthetic process"/>
    <property type="evidence" value="ECO:0007669"/>
    <property type="project" value="TreeGrafter"/>
</dbReference>
<dbReference type="GO" id="GO:0031505">
    <property type="term" value="P:fungal-type cell wall organization"/>
    <property type="evidence" value="ECO:0007669"/>
    <property type="project" value="TreeGrafter"/>
</dbReference>
<feature type="region of interest" description="Disordered" evidence="10">
    <location>
        <begin position="462"/>
        <end position="498"/>
    </location>
</feature>
<evidence type="ECO:0000313" key="13">
    <source>
        <dbReference type="Proteomes" id="UP001273209"/>
    </source>
</evidence>
<dbReference type="SUPFAM" id="SSF51445">
    <property type="entry name" value="(Trans)glycosidases"/>
    <property type="match status" value="1"/>
</dbReference>
<comment type="caution">
    <text evidence="12">The sequence shown here is derived from an EMBL/GenBank/DDBJ whole genome shotgun (WGS) entry which is preliminary data.</text>
</comment>
<dbReference type="Pfam" id="PF07983">
    <property type="entry name" value="X8"/>
    <property type="match status" value="1"/>
</dbReference>
<dbReference type="InterPro" id="IPR004886">
    <property type="entry name" value="Glucanosyltransferase"/>
</dbReference>
<evidence type="ECO:0000256" key="3">
    <source>
        <dbReference type="ARBA" id="ARBA00022622"/>
    </source>
</evidence>
<evidence type="ECO:0000256" key="7">
    <source>
        <dbReference type="ARBA" id="ARBA00023180"/>
    </source>
</evidence>
<evidence type="ECO:0000313" key="12">
    <source>
        <dbReference type="EMBL" id="KAK4061668.1"/>
    </source>
</evidence>
<evidence type="ECO:0000259" key="11">
    <source>
        <dbReference type="SMART" id="SM00768"/>
    </source>
</evidence>
<dbReference type="AlphaFoldDB" id="A0AAE1LYC2"/>
<evidence type="ECO:0000256" key="5">
    <source>
        <dbReference type="ARBA" id="ARBA00023136"/>
    </source>
</evidence>
<dbReference type="FunFam" id="3.20.20.80:FF:000038">
    <property type="entry name" value="1,3-beta-glucanosyltransferase"/>
    <property type="match status" value="1"/>
</dbReference>
<sequence>MLIMGIYSVSLSLLLFVCVVLSADLPSIQIKGSKFFYPNGTQFFLKGVAYQQDSSANGAVTTNTKFVDPLANETNCKRDIPLLTQLGTNVIRTYAIDPTADHSACMSMLNDAGIYVISDLSNPQQSITSGNTQWNVDLFTHFQQVVDSFANYTNVIGFFVGNEVTNNATTTSASAYVKAAVRDVKQYIKDKKYRALGVGYAADDDSDIRNQVAAYFNCGPTEDSVDFLGYNVYEWCGEKTFETSGYNRILEFFQDYSVPVFFAEYGCNIPDGAAGRIFQETGALYARNMTAVLSGGIVYEYFEETNDYGLVKINGNTATKLKDFAALQQQIEAVNIQGVEMASYNPSNKPASCPTVNSTWESSDKLPPTPDTDTCSCMVKASECVVSSSTDSDDYGSLFDYVCGSDQTLCDGINGNTSTGDYGAFSMCSDQDKLTYVLNQYYLKQNKDSTACDFNSSAETQTASGSLNSCSNQATSGNSTDSGDSSGSGSDDKDNGSAESLIPGSWSLGTAMFITLLVSTGIMSL</sequence>
<feature type="signal peptide" evidence="9">
    <location>
        <begin position="1"/>
        <end position="22"/>
    </location>
</feature>
<proteinExistence type="inferred from homology"/>
<keyword evidence="6" id="KW-1015">Disulfide bond</keyword>
<protein>
    <recommendedName>
        <fullName evidence="9">1,3-beta-glucanosyltransferase</fullName>
        <ecNumber evidence="9">2.4.1.-</ecNumber>
    </recommendedName>
</protein>
<keyword evidence="7" id="KW-0325">Glycoprotein</keyword>
<comment type="subcellular location">
    <subcellularLocation>
        <location evidence="1 9">Cell membrane</location>
        <topology evidence="1 9">Lipid-anchor</topology>
        <topology evidence="1 9">GPI-anchor</topology>
    </subcellularLocation>
</comment>
<evidence type="ECO:0000256" key="4">
    <source>
        <dbReference type="ARBA" id="ARBA00022729"/>
    </source>
</evidence>
<dbReference type="Pfam" id="PF03198">
    <property type="entry name" value="Glyco_hydro_72"/>
    <property type="match status" value="1"/>
</dbReference>
<evidence type="ECO:0000256" key="10">
    <source>
        <dbReference type="SAM" id="MobiDB-lite"/>
    </source>
</evidence>
<dbReference type="InterPro" id="IPR017853">
    <property type="entry name" value="GH"/>
</dbReference>
<dbReference type="GO" id="GO:0042124">
    <property type="term" value="F:1,3-beta-glucanosyltransferase activity"/>
    <property type="evidence" value="ECO:0007669"/>
    <property type="project" value="TreeGrafter"/>
</dbReference>
<evidence type="ECO:0000256" key="2">
    <source>
        <dbReference type="ARBA" id="ARBA00007528"/>
    </source>
</evidence>
<reference evidence="12" key="1">
    <citation type="submission" date="2023-11" db="EMBL/GenBank/DDBJ databases">
        <title>The genome sequences of three competitors of mushroom-forming fungi.</title>
        <authorList>
            <person name="Beijen E."/>
            <person name="Ohm R.A."/>
        </authorList>
    </citation>
    <scope>NUCLEOTIDE SEQUENCE</scope>
    <source>
        <strain evidence="12">CBS 100526</strain>
    </source>
</reference>
<dbReference type="PANTHER" id="PTHR31468:SF2">
    <property type="entry name" value="1,3-BETA-GLUCANOSYLTRANSFERASE GAS1"/>
    <property type="match status" value="1"/>
</dbReference>
<evidence type="ECO:0000256" key="9">
    <source>
        <dbReference type="RuleBase" id="RU361209"/>
    </source>
</evidence>
<keyword evidence="9" id="KW-0808">Transferase</keyword>
<evidence type="ECO:0000256" key="6">
    <source>
        <dbReference type="ARBA" id="ARBA00023157"/>
    </source>
</evidence>
<keyword evidence="3 9" id="KW-0336">GPI-anchor</keyword>
<dbReference type="RefSeq" id="XP_062750859.1">
    <property type="nucleotide sequence ID" value="XM_062894257.1"/>
</dbReference>
<dbReference type="Proteomes" id="UP001273209">
    <property type="component" value="Unassembled WGS sequence"/>
</dbReference>
<feature type="domain" description="X8" evidence="11">
    <location>
        <begin position="382"/>
        <end position="472"/>
    </location>
</feature>
<keyword evidence="4 9" id="KW-0732">Signal</keyword>
<dbReference type="EC" id="2.4.1.-" evidence="9"/>
<evidence type="ECO:0000256" key="8">
    <source>
        <dbReference type="ARBA" id="ARBA00023288"/>
    </source>
</evidence>
<dbReference type="Gene3D" id="1.20.58.1040">
    <property type="match status" value="1"/>
</dbReference>
<dbReference type="SMART" id="SM00768">
    <property type="entry name" value="X8"/>
    <property type="match status" value="1"/>
</dbReference>
<comment type="similarity">
    <text evidence="2 9">Belongs to the glycosyl hydrolase 72 family.</text>
</comment>
<keyword evidence="8 9" id="KW-0449">Lipoprotein</keyword>